<protein>
    <submittedName>
        <fullName evidence="2">Uncharacterized protein</fullName>
    </submittedName>
</protein>
<comment type="caution">
    <text evidence="2">The sequence shown here is derived from an EMBL/GenBank/DDBJ whole genome shotgun (WGS) entry which is preliminary data.</text>
</comment>
<reference evidence="2 3" key="1">
    <citation type="journal article" date="2022" name="G3 (Bethesda)">
        <title>Enemy or ally: a genomic approach to elucidate the lifestyle of Phyllosticta citrichinaensis.</title>
        <authorList>
            <person name="Buijs V.A."/>
            <person name="Groenewald J.Z."/>
            <person name="Haridas S."/>
            <person name="LaButti K.M."/>
            <person name="Lipzen A."/>
            <person name="Martin F.M."/>
            <person name="Barry K."/>
            <person name="Grigoriev I.V."/>
            <person name="Crous P.W."/>
            <person name="Seidl M.F."/>
        </authorList>
    </citation>
    <scope>NUCLEOTIDE SEQUENCE [LARGE SCALE GENOMIC DNA]</scope>
    <source>
        <strain evidence="2 3">CBS 129764</strain>
    </source>
</reference>
<keyword evidence="3" id="KW-1185">Reference proteome</keyword>
<gene>
    <name evidence="2" type="ORF">IWX90DRAFT_40268</name>
</gene>
<name>A0ABR1Y8C8_9PEZI</name>
<evidence type="ECO:0000256" key="1">
    <source>
        <dbReference type="SAM" id="MobiDB-lite"/>
    </source>
</evidence>
<evidence type="ECO:0000313" key="3">
    <source>
        <dbReference type="Proteomes" id="UP001456524"/>
    </source>
</evidence>
<dbReference type="Proteomes" id="UP001456524">
    <property type="component" value="Unassembled WGS sequence"/>
</dbReference>
<evidence type="ECO:0000313" key="2">
    <source>
        <dbReference type="EMBL" id="KAK8178018.1"/>
    </source>
</evidence>
<organism evidence="2 3">
    <name type="scientific">Phyllosticta citrichinensis</name>
    <dbReference type="NCBI Taxonomy" id="1130410"/>
    <lineage>
        <taxon>Eukaryota</taxon>
        <taxon>Fungi</taxon>
        <taxon>Dikarya</taxon>
        <taxon>Ascomycota</taxon>
        <taxon>Pezizomycotina</taxon>
        <taxon>Dothideomycetes</taxon>
        <taxon>Dothideomycetes incertae sedis</taxon>
        <taxon>Botryosphaeriales</taxon>
        <taxon>Phyllostictaceae</taxon>
        <taxon>Phyllosticta</taxon>
    </lineage>
</organism>
<feature type="compositionally biased region" description="Polar residues" evidence="1">
    <location>
        <begin position="127"/>
        <end position="136"/>
    </location>
</feature>
<proteinExistence type="predicted"/>
<feature type="compositionally biased region" description="Basic residues" evidence="1">
    <location>
        <begin position="117"/>
        <end position="126"/>
    </location>
</feature>
<accession>A0ABR1Y8C8</accession>
<sequence length="219" mass="23851">MLVDFPPLSPRRRASWTSCMYTHTARFATSKDSLAGNIPSPDQSYRFHAIRSDLRARLRRVRCSRLASQLSGRAKSQLPTFIKGMSRYVTGPSPESAAGSRGALQPGVRLGSTPTTHQHHQHRHLRNSGSASPCRSSHQRGPRPVASLPSTSLLRPGGGARCLPSVRPSGQHLFSSCDGAEILSLISDVEARCLTARIRFGQDAPLHRSQSHMAQAPMT</sequence>
<feature type="region of interest" description="Disordered" evidence="1">
    <location>
        <begin position="85"/>
        <end position="160"/>
    </location>
</feature>
<dbReference type="EMBL" id="JBBWUH010000001">
    <property type="protein sequence ID" value="KAK8178018.1"/>
    <property type="molecule type" value="Genomic_DNA"/>
</dbReference>